<evidence type="ECO:0000256" key="1">
    <source>
        <dbReference type="SAM" id="MobiDB-lite"/>
    </source>
</evidence>
<gene>
    <name evidence="2" type="ORF">EPR50_G00010510</name>
</gene>
<keyword evidence="3" id="KW-1185">Reference proteome</keyword>
<reference evidence="2 3" key="1">
    <citation type="submission" date="2019-01" db="EMBL/GenBank/DDBJ databases">
        <title>A chromosome-scale genome assembly of the yellow perch, Perca flavescens.</title>
        <authorList>
            <person name="Feron R."/>
            <person name="Morvezen R."/>
            <person name="Bestin A."/>
            <person name="Haffray P."/>
            <person name="Klopp C."/>
            <person name="Zahm M."/>
            <person name="Cabau C."/>
            <person name="Roques C."/>
            <person name="Donnadieu C."/>
            <person name="Bouchez O."/>
            <person name="Christie M."/>
            <person name="Larson W."/>
            <person name="Guiguen Y."/>
        </authorList>
    </citation>
    <scope>NUCLEOTIDE SEQUENCE [LARGE SCALE GENOMIC DNA]</scope>
    <source>
        <strain evidence="2">YP-PL-M2</strain>
        <tissue evidence="2">Blood</tissue>
    </source>
</reference>
<organism evidence="2 3">
    <name type="scientific">Perca flavescens</name>
    <name type="common">American yellow perch</name>
    <name type="synonym">Morone flavescens</name>
    <dbReference type="NCBI Taxonomy" id="8167"/>
    <lineage>
        <taxon>Eukaryota</taxon>
        <taxon>Metazoa</taxon>
        <taxon>Chordata</taxon>
        <taxon>Craniata</taxon>
        <taxon>Vertebrata</taxon>
        <taxon>Euteleostomi</taxon>
        <taxon>Actinopterygii</taxon>
        <taxon>Neopterygii</taxon>
        <taxon>Teleostei</taxon>
        <taxon>Neoteleostei</taxon>
        <taxon>Acanthomorphata</taxon>
        <taxon>Eupercaria</taxon>
        <taxon>Perciformes</taxon>
        <taxon>Percoidei</taxon>
        <taxon>Percidae</taxon>
        <taxon>Percinae</taxon>
        <taxon>Perca</taxon>
    </lineage>
</organism>
<dbReference type="AlphaFoldDB" id="A0A484DK30"/>
<feature type="region of interest" description="Disordered" evidence="1">
    <location>
        <begin position="40"/>
        <end position="89"/>
    </location>
</feature>
<comment type="caution">
    <text evidence="2">The sequence shown here is derived from an EMBL/GenBank/DDBJ whole genome shotgun (WGS) entry which is preliminary data.</text>
</comment>
<dbReference type="Proteomes" id="UP000295070">
    <property type="component" value="Chromosome 2"/>
</dbReference>
<accession>A0A484DK30</accession>
<name>A0A484DK30_PERFV</name>
<evidence type="ECO:0000313" key="3">
    <source>
        <dbReference type="Proteomes" id="UP000295070"/>
    </source>
</evidence>
<evidence type="ECO:0000313" key="2">
    <source>
        <dbReference type="EMBL" id="TDH15603.1"/>
    </source>
</evidence>
<sequence>MPAVAANELARFLPRSQHPAACRQQQQQQQMYIAQVLQDPNLDDPAGACSGEEDRGSSQDDEMLNGGSSINEADFQSGEDSLIANEVHQ</sequence>
<protein>
    <submittedName>
        <fullName evidence="2">Uncharacterized protein</fullName>
    </submittedName>
</protein>
<proteinExistence type="predicted"/>
<dbReference type="STRING" id="8167.A0A484DK30"/>
<dbReference type="EMBL" id="SCKG01000002">
    <property type="protein sequence ID" value="TDH15603.1"/>
    <property type="molecule type" value="Genomic_DNA"/>
</dbReference>